<evidence type="ECO:0000313" key="2">
    <source>
        <dbReference type="Proteomes" id="UP000483672"/>
    </source>
</evidence>
<evidence type="ECO:0000313" key="1">
    <source>
        <dbReference type="EMBL" id="KAF3227027.1"/>
    </source>
</evidence>
<name>A0A7C8V7U8_ORBOL</name>
<sequence>MVASNRGSIPFSGVQGNRAAEGRFSNPLSLAALASSSSWSPTVQNTIGRRMMARVEDQNSSRIVPRSSAAIALSPLLPLSDSYPRTTSQLLPRTSTVGVTLAEAQMPLSMAQTPRSTPRQGEYSYYSEDAPQQYATATTPVQNQALTYQSDYSTQDAMQRPGNYSPYSQNMGYNMQQSSPNELYEQAYPPRQPAAAAIEVLSNQFGVPPYYGDGSQHTAASVSPQQAQTQYPNISYPARPSAGQAYGAPLPLAPDENQQQFMYPNPEEGSSDQASMDAAYNQYQDALRSCFQNVRDGRMVAAGTALLDISEWLLSNAVDLALVTGLVRDEQELHKDRSKLWNEFNMCWLAAMQKQKELLLEQRNTGQSIQQPRDLITDENLENMGMELVRHCDNMERHGLVDYQMGVWEEEILGAIQECLDLMQNKEPAVAPETAS</sequence>
<reference evidence="1 2" key="1">
    <citation type="submission" date="2019-06" db="EMBL/GenBank/DDBJ databases">
        <authorList>
            <person name="Palmer J.M."/>
        </authorList>
    </citation>
    <scope>NUCLEOTIDE SEQUENCE [LARGE SCALE GENOMIC DNA]</scope>
    <source>
        <strain evidence="1 2">TWF191</strain>
    </source>
</reference>
<organism evidence="1 2">
    <name type="scientific">Orbilia oligospora</name>
    <name type="common">Nematode-trapping fungus</name>
    <name type="synonym">Arthrobotrys oligospora</name>
    <dbReference type="NCBI Taxonomy" id="2813651"/>
    <lineage>
        <taxon>Eukaryota</taxon>
        <taxon>Fungi</taxon>
        <taxon>Dikarya</taxon>
        <taxon>Ascomycota</taxon>
        <taxon>Pezizomycotina</taxon>
        <taxon>Orbiliomycetes</taxon>
        <taxon>Orbiliales</taxon>
        <taxon>Orbiliaceae</taxon>
        <taxon>Orbilia</taxon>
    </lineage>
</organism>
<protein>
    <submittedName>
        <fullName evidence="1">Uncharacterized protein</fullName>
    </submittedName>
</protein>
<dbReference type="AlphaFoldDB" id="A0A7C8V7U8"/>
<comment type="caution">
    <text evidence="1">The sequence shown here is derived from an EMBL/GenBank/DDBJ whole genome shotgun (WGS) entry which is preliminary data.</text>
</comment>
<dbReference type="EMBL" id="WIPF01000021">
    <property type="protein sequence ID" value="KAF3227027.1"/>
    <property type="molecule type" value="Genomic_DNA"/>
</dbReference>
<gene>
    <name evidence="1" type="ORF">TWF191_004383</name>
</gene>
<dbReference type="Proteomes" id="UP000483672">
    <property type="component" value="Unassembled WGS sequence"/>
</dbReference>
<accession>A0A7C8V7U8</accession>
<proteinExistence type="predicted"/>